<gene>
    <name evidence="1" type="ORF">AL00_07545</name>
</gene>
<proteinExistence type="predicted"/>
<dbReference type="EMBL" id="JANF02000036">
    <property type="protein sequence ID" value="KER37019.1"/>
    <property type="molecule type" value="Genomic_DNA"/>
</dbReference>
<accession>A0A8E0WTC3</accession>
<evidence type="ECO:0000313" key="1">
    <source>
        <dbReference type="EMBL" id="KER37019.1"/>
    </source>
</evidence>
<protein>
    <submittedName>
        <fullName evidence="1">Uncharacterized protein</fullName>
    </submittedName>
</protein>
<comment type="caution">
    <text evidence="1">The sequence shown here is derived from an EMBL/GenBank/DDBJ whole genome shotgun (WGS) entry which is preliminary data.</text>
</comment>
<dbReference type="Proteomes" id="UP000028135">
    <property type="component" value="Unassembled WGS sequence"/>
</dbReference>
<evidence type="ECO:0000313" key="2">
    <source>
        <dbReference type="Proteomes" id="UP000028135"/>
    </source>
</evidence>
<name>A0A8E0WTC3_9SPHN</name>
<dbReference type="AlphaFoldDB" id="A0A8E0WTC3"/>
<sequence>MEMSDFRLLGSPHGFQTFGSKAVNVGRGITGKRHLCQDETQARVIRLKSTRNSEQILRILDANPSQGHFVRPRIEIR</sequence>
<reference evidence="1 2" key="1">
    <citation type="submission" date="2014-05" db="EMBL/GenBank/DDBJ databases">
        <title>Genome Announcement of Sphingobium lucknowense F2.</title>
        <authorList>
            <person name="Lal R."/>
            <person name="Negi V."/>
            <person name="Lata P."/>
            <person name="Sangwan N."/>
            <person name="Gupta S.K."/>
            <person name="Rao D.L.N."/>
            <person name="Das S."/>
        </authorList>
    </citation>
    <scope>NUCLEOTIDE SEQUENCE [LARGE SCALE GENOMIC DNA]</scope>
    <source>
        <strain evidence="1 2">F2</strain>
    </source>
</reference>
<organism evidence="1 2">
    <name type="scientific">Sphingobium indicum F2</name>
    <dbReference type="NCBI Taxonomy" id="1450518"/>
    <lineage>
        <taxon>Bacteria</taxon>
        <taxon>Pseudomonadati</taxon>
        <taxon>Pseudomonadota</taxon>
        <taxon>Alphaproteobacteria</taxon>
        <taxon>Sphingomonadales</taxon>
        <taxon>Sphingomonadaceae</taxon>
        <taxon>Sphingobium</taxon>
    </lineage>
</organism>